<accession>A0A5C1YLA2</accession>
<proteinExistence type="predicted"/>
<organism evidence="1 2">
    <name type="scientific">Agromyces intestinalis</name>
    <dbReference type="NCBI Taxonomy" id="2592652"/>
    <lineage>
        <taxon>Bacteria</taxon>
        <taxon>Bacillati</taxon>
        <taxon>Actinomycetota</taxon>
        <taxon>Actinomycetes</taxon>
        <taxon>Micrococcales</taxon>
        <taxon>Microbacteriaceae</taxon>
        <taxon>Agromyces</taxon>
    </lineage>
</organism>
<sequence length="64" mass="6889">MKSVLWFIAGVAAGFVVAHQVNRTSSGREFFSSVDAKARAFGKAIAEGYHERDAELRADGPAPH</sequence>
<dbReference type="KEGG" id="ail:FLP10_16670"/>
<dbReference type="Proteomes" id="UP000324678">
    <property type="component" value="Chromosome"/>
</dbReference>
<dbReference type="AlphaFoldDB" id="A0A5C1YLA2"/>
<gene>
    <name evidence="1" type="ORF">FLP10_16670</name>
</gene>
<reference evidence="1 2" key="1">
    <citation type="submission" date="2019-09" db="EMBL/GenBank/DDBJ databases">
        <title>Genome sequencing of strain KACC 19306.</title>
        <authorList>
            <person name="Heo J."/>
            <person name="Kim S.-J."/>
            <person name="Kim J.-S."/>
            <person name="Hong S.-B."/>
            <person name="Kwon S.-W."/>
        </authorList>
    </citation>
    <scope>NUCLEOTIDE SEQUENCE [LARGE SCALE GENOMIC DNA]</scope>
    <source>
        <strain evidence="1 2">KACC 19306</strain>
    </source>
</reference>
<protein>
    <submittedName>
        <fullName evidence="1">Uncharacterized protein</fullName>
    </submittedName>
</protein>
<evidence type="ECO:0000313" key="1">
    <source>
        <dbReference type="EMBL" id="QEO15867.1"/>
    </source>
</evidence>
<keyword evidence="2" id="KW-1185">Reference proteome</keyword>
<name>A0A5C1YLA2_9MICO</name>
<evidence type="ECO:0000313" key="2">
    <source>
        <dbReference type="Proteomes" id="UP000324678"/>
    </source>
</evidence>
<dbReference type="RefSeq" id="WP_149161880.1">
    <property type="nucleotide sequence ID" value="NZ_CP043505.1"/>
</dbReference>
<dbReference type="OrthoDB" id="5121327at2"/>
<dbReference type="EMBL" id="CP043505">
    <property type="protein sequence ID" value="QEO15867.1"/>
    <property type="molecule type" value="Genomic_DNA"/>
</dbReference>